<accession>E6PQI1</accession>
<dbReference type="AlphaFoldDB" id="E6PQI1"/>
<evidence type="ECO:0000313" key="1">
    <source>
        <dbReference type="EMBL" id="CBH97186.1"/>
    </source>
</evidence>
<organism evidence="1">
    <name type="scientific">mine drainage metagenome</name>
    <dbReference type="NCBI Taxonomy" id="410659"/>
    <lineage>
        <taxon>unclassified sequences</taxon>
        <taxon>metagenomes</taxon>
        <taxon>ecological metagenomes</taxon>
    </lineage>
</organism>
<protein>
    <recommendedName>
        <fullName evidence="2">Uracil DNA glycosylase superfamily protein</fullName>
    </recommendedName>
</protein>
<evidence type="ECO:0008006" key="2">
    <source>
        <dbReference type="Google" id="ProtNLM"/>
    </source>
</evidence>
<dbReference type="EMBL" id="CABM01000042">
    <property type="protein sequence ID" value="CBH97186.1"/>
    <property type="molecule type" value="Genomic_DNA"/>
</dbReference>
<comment type="caution">
    <text evidence="1">The sequence shown here is derived from an EMBL/GenBank/DDBJ whole genome shotgun (WGS) entry which is preliminary data.</text>
</comment>
<gene>
    <name evidence="1" type="ORF">CARN2_2658</name>
</gene>
<proteinExistence type="predicted"/>
<name>E6PQI1_9ZZZZ</name>
<reference evidence="1" key="1">
    <citation type="submission" date="2009-10" db="EMBL/GenBank/DDBJ databases">
        <title>Diversity of trophic interactions inside an arsenic-rich microbial ecosystem.</title>
        <authorList>
            <person name="Bertin P.N."/>
            <person name="Heinrich-Salmeron A."/>
            <person name="Pelletier E."/>
            <person name="Goulhen-Chollet F."/>
            <person name="Arsene-Ploetze F."/>
            <person name="Gallien S."/>
            <person name="Calteau A."/>
            <person name="Vallenet D."/>
            <person name="Casiot C."/>
            <person name="Chane-Woon-Ming B."/>
            <person name="Giloteaux L."/>
            <person name="Barakat M."/>
            <person name="Bonnefoy V."/>
            <person name="Bruneel O."/>
            <person name="Chandler M."/>
            <person name="Cleiss J."/>
            <person name="Duran R."/>
            <person name="Elbaz-Poulichet F."/>
            <person name="Fonknechten N."/>
            <person name="Lauga B."/>
            <person name="Mornico D."/>
            <person name="Ortet P."/>
            <person name="Schaeffer C."/>
            <person name="Siguier P."/>
            <person name="Alexander Thil Smith A."/>
            <person name="Van Dorsselaer A."/>
            <person name="Weissenbach J."/>
            <person name="Medigue C."/>
            <person name="Le Paslier D."/>
        </authorList>
    </citation>
    <scope>NUCLEOTIDE SEQUENCE</scope>
</reference>
<sequence length="305" mass="35392">MLLTPVAWMVSTCHLSRWGILMGAAFEHPTPNMTRNLAPFGRWTLRDKSAQRRLARGGEAPFHSLGITHKWQYMTKTPFNETTYNVGNSIFPGFNDKDGIILCGYEWGYSAHDQYLEKNHKDEIEKKKSEINTFYSKSKIYDSPYDLRIVKWFGFFGHPLDINNGFSSFDKCLLQTNWCDDQGTYVNDYAKFLSEENSGNFLSIMDVFRPRVLVLMGSKQIQYLQTPAIKNRFFEIFGAEVSPLDVKSKPFEGRKFKIAFQMFERIQIISFPHPSGTRGLSDNYIKLFASEMKVILDNYRELKLI</sequence>